<dbReference type="InterPro" id="IPR025311">
    <property type="entry name" value="DUF4166"/>
</dbReference>
<accession>A0ABS2K318</accession>
<dbReference type="EMBL" id="JADIKE010000034">
    <property type="protein sequence ID" value="MBM7125551.1"/>
    <property type="molecule type" value="Genomic_DNA"/>
</dbReference>
<evidence type="ECO:0000313" key="3">
    <source>
        <dbReference type="Proteomes" id="UP001430149"/>
    </source>
</evidence>
<feature type="domain" description="DUF4166" evidence="1">
    <location>
        <begin position="20"/>
        <end position="177"/>
    </location>
</feature>
<gene>
    <name evidence="2" type="ORF">ISP19_09180</name>
</gene>
<evidence type="ECO:0000259" key="1">
    <source>
        <dbReference type="Pfam" id="PF13761"/>
    </source>
</evidence>
<organism evidence="2 3">
    <name type="scientific">Dyella flava</name>
    <dbReference type="NCBI Taxonomy" id="1920170"/>
    <lineage>
        <taxon>Bacteria</taxon>
        <taxon>Pseudomonadati</taxon>
        <taxon>Pseudomonadota</taxon>
        <taxon>Gammaproteobacteria</taxon>
        <taxon>Lysobacterales</taxon>
        <taxon>Rhodanobacteraceae</taxon>
        <taxon>Dyella</taxon>
    </lineage>
</organism>
<proteinExistence type="predicted"/>
<dbReference type="Pfam" id="PF13761">
    <property type="entry name" value="DUF4166"/>
    <property type="match status" value="1"/>
</dbReference>
<evidence type="ECO:0000313" key="2">
    <source>
        <dbReference type="EMBL" id="MBM7125551.1"/>
    </source>
</evidence>
<protein>
    <submittedName>
        <fullName evidence="2">DUF4166 domain-containing protein</fullName>
    </submittedName>
</protein>
<comment type="caution">
    <text evidence="2">The sequence shown here is derived from an EMBL/GenBank/DDBJ whole genome shotgun (WGS) entry which is preliminary data.</text>
</comment>
<reference evidence="2" key="1">
    <citation type="submission" date="2020-10" db="EMBL/GenBank/DDBJ databases">
        <title>Phylogeny of dyella-like bacteria.</title>
        <authorList>
            <person name="Fu J."/>
        </authorList>
    </citation>
    <scope>NUCLEOTIDE SEQUENCE</scope>
    <source>
        <strain evidence="2">DHOC52</strain>
    </source>
</reference>
<keyword evidence="3" id="KW-1185">Reference proteome</keyword>
<sequence>MENADALFPGLLGEAAWRSLPEPVQRMHGAAARVTAHGIADVEGDGNLIVRMLRRMLGLPAPGRQQSLEFFIERRGCKETWTRRFAHGEMRSELNRDANALQLLERLGPVTLCFALHHDPSGIDWHLLRVSVLGAPVPRAWFGHVLSRSSSDDGRYAFTIDTRLPLVGRLVAYRGWLEIVPDV</sequence>
<dbReference type="RefSeq" id="WP_204681066.1">
    <property type="nucleotide sequence ID" value="NZ_BSNR01000015.1"/>
</dbReference>
<name>A0ABS2K318_9GAMM</name>
<dbReference type="Proteomes" id="UP001430149">
    <property type="component" value="Unassembled WGS sequence"/>
</dbReference>